<reference evidence="1" key="1">
    <citation type="journal article" date="2020" name="Nature">
        <title>Giant virus diversity and host interactions through global metagenomics.</title>
        <authorList>
            <person name="Schulz F."/>
            <person name="Roux S."/>
            <person name="Paez-Espino D."/>
            <person name="Jungbluth S."/>
            <person name="Walsh D.A."/>
            <person name="Denef V.J."/>
            <person name="McMahon K.D."/>
            <person name="Konstantinidis K.T."/>
            <person name="Eloe-Fadrosh E.A."/>
            <person name="Kyrpides N.C."/>
            <person name="Woyke T."/>
        </authorList>
    </citation>
    <scope>NUCLEOTIDE SEQUENCE</scope>
    <source>
        <strain evidence="1">GVMAG-S-1101164-164</strain>
    </source>
</reference>
<evidence type="ECO:0000313" key="1">
    <source>
        <dbReference type="EMBL" id="QHU09765.1"/>
    </source>
</evidence>
<sequence>MPTTITSAGAGTKGSYYSDASYRTAAIRKAALIAGQKTKTPPFNPSQKPLIQEQHLAGGFTTGVVEVIVSKNCTGFI</sequence>
<proteinExistence type="predicted"/>
<dbReference type="EMBL" id="MN740745">
    <property type="protein sequence ID" value="QHU09765.1"/>
    <property type="molecule type" value="Genomic_DNA"/>
</dbReference>
<dbReference type="AlphaFoldDB" id="A0A6C0JVI4"/>
<name>A0A6C0JVI4_9ZZZZ</name>
<protein>
    <submittedName>
        <fullName evidence="1">Uncharacterized protein</fullName>
    </submittedName>
</protein>
<organism evidence="1">
    <name type="scientific">viral metagenome</name>
    <dbReference type="NCBI Taxonomy" id="1070528"/>
    <lineage>
        <taxon>unclassified sequences</taxon>
        <taxon>metagenomes</taxon>
        <taxon>organismal metagenomes</taxon>
    </lineage>
</organism>
<accession>A0A6C0JVI4</accession>